<evidence type="ECO:0000313" key="1">
    <source>
        <dbReference type="EMBL" id="MVX64833.1"/>
    </source>
</evidence>
<reference evidence="1" key="1">
    <citation type="submission" date="2019-12" db="EMBL/GenBank/DDBJ databases">
        <title>Microbes associate with the intestines of laboratory mice.</title>
        <authorList>
            <person name="Navarre W."/>
            <person name="Wong E."/>
        </authorList>
    </citation>
    <scope>NUCLEOTIDE SEQUENCE</scope>
    <source>
        <strain evidence="1">NM79_F5</strain>
    </source>
</reference>
<dbReference type="EMBL" id="WSRQ01000022">
    <property type="protein sequence ID" value="MVX64833.1"/>
    <property type="molecule type" value="Genomic_DNA"/>
</dbReference>
<evidence type="ECO:0000313" key="2">
    <source>
        <dbReference type="Proteomes" id="UP000656077"/>
    </source>
</evidence>
<name>A0A964RNI8_9CLOT</name>
<dbReference type="RefSeq" id="WP_160359678.1">
    <property type="nucleotide sequence ID" value="NZ_WSRQ01000022.1"/>
</dbReference>
<dbReference type="NCBIfam" id="TIGR03236">
    <property type="entry name" value="dnd_assoc_1"/>
    <property type="match status" value="1"/>
</dbReference>
<organism evidence="1 2">
    <name type="scientific">Clostridium chromiireducens</name>
    <dbReference type="NCBI Taxonomy" id="225345"/>
    <lineage>
        <taxon>Bacteria</taxon>
        <taxon>Bacillati</taxon>
        <taxon>Bacillota</taxon>
        <taxon>Clostridia</taxon>
        <taxon>Eubacteriales</taxon>
        <taxon>Clostridiaceae</taxon>
        <taxon>Clostridium</taxon>
    </lineage>
</organism>
<dbReference type="Proteomes" id="UP000656077">
    <property type="component" value="Unassembled WGS sequence"/>
</dbReference>
<comment type="caution">
    <text evidence="1">The sequence shown here is derived from an EMBL/GenBank/DDBJ whole genome shotgun (WGS) entry which is preliminary data.</text>
</comment>
<accession>A0A964RNI8</accession>
<dbReference type="AlphaFoldDB" id="A0A964RNI8"/>
<proteinExistence type="predicted"/>
<protein>
    <submittedName>
        <fullName evidence="1">DNA phosphorothioation-dependent restriction protein DptG</fullName>
    </submittedName>
</protein>
<gene>
    <name evidence="1" type="primary">dptG</name>
    <name evidence="1" type="ORF">GKZ28_14130</name>
</gene>
<sequence length="471" mass="56372">MEDKRVYKLNLVEIKKDFKFKPEDEIVQGAYNLKHKHCNKIKILPYTTKKENIVLLFNGVIGAFFRMVCNKKLKSTFVVEEFIDNVTEEIGEFEDENTRKSFRNIIQTMFINNDKLIDFDIKTINYIEASTYEESIAEFLFSLFMDDELKILINKLYNKETNNILKRLVLNTLPNLEDSEIKIKEYKCYIPFIKELFKKDFMFLISNEELYKNSIQRFLEYYNMFYISQLSMKLSQFEKADLNNPDPLYYTLNWESTSKNRTAYRFGFEKIKKSISTLYSHAITLEMLNYHNLNKQLGYVEIFELTKADSNANIKEDIKNLIEEYKNRICDIKWEEEKEIERTYSNEIFDMIYKLYDAINFQFIKSKGNRNDLYNNYKNWAIKFIEKNFGKARGSLGYNLNLTEEDIILLTKICINKKLKLKVSVLFEEFEKRGIWFDRDSKTRIIQLYEKLNLLEKKSDSGDAQYVKSVL</sequence>
<dbReference type="InterPro" id="IPR017645">
    <property type="entry name" value="Dnd_assoc_1"/>
</dbReference>